<evidence type="ECO:0000256" key="2">
    <source>
        <dbReference type="ARBA" id="ARBA00022723"/>
    </source>
</evidence>
<dbReference type="InterPro" id="IPR012337">
    <property type="entry name" value="RNaseH-like_sf"/>
</dbReference>
<evidence type="ECO:0000313" key="9">
    <source>
        <dbReference type="Proteomes" id="UP000615446"/>
    </source>
</evidence>
<gene>
    <name evidence="8" type="ORF">RCL2_000540000</name>
</gene>
<feature type="region of interest" description="Disordered" evidence="6">
    <location>
        <begin position="1"/>
        <end position="32"/>
    </location>
</feature>
<keyword evidence="4" id="KW-0862">Zinc</keyword>
<dbReference type="Proteomes" id="UP000615446">
    <property type="component" value="Unassembled WGS sequence"/>
</dbReference>
<feature type="compositionally biased region" description="Acidic residues" evidence="6">
    <location>
        <begin position="10"/>
        <end position="25"/>
    </location>
</feature>
<evidence type="ECO:0000259" key="7">
    <source>
        <dbReference type="Pfam" id="PF05699"/>
    </source>
</evidence>
<keyword evidence="2" id="KW-0479">Metal-binding</keyword>
<reference evidence="8" key="1">
    <citation type="submission" date="2019-10" db="EMBL/GenBank/DDBJ databases">
        <title>Conservation and host-specific expression of non-tandemly repeated heterogenous ribosome RNA gene in arbuscular mycorrhizal fungi.</title>
        <authorList>
            <person name="Maeda T."/>
            <person name="Kobayashi Y."/>
            <person name="Nakagawa T."/>
            <person name="Ezawa T."/>
            <person name="Yamaguchi K."/>
            <person name="Bino T."/>
            <person name="Nishimoto Y."/>
            <person name="Shigenobu S."/>
            <person name="Kawaguchi M."/>
        </authorList>
    </citation>
    <scope>NUCLEOTIDE SEQUENCE</scope>
    <source>
        <strain evidence="8">HR1</strain>
    </source>
</reference>
<evidence type="ECO:0000313" key="8">
    <source>
        <dbReference type="EMBL" id="GES78080.1"/>
    </source>
</evidence>
<comment type="subcellular location">
    <subcellularLocation>
        <location evidence="1">Nucleus</location>
    </subcellularLocation>
</comment>
<comment type="caution">
    <text evidence="8">The sequence shown here is derived from an EMBL/GenBank/DDBJ whole genome shotgun (WGS) entry which is preliminary data.</text>
</comment>
<dbReference type="InterPro" id="IPR052035">
    <property type="entry name" value="ZnF_BED_domain_contain"/>
</dbReference>
<dbReference type="GO" id="GO:0008270">
    <property type="term" value="F:zinc ion binding"/>
    <property type="evidence" value="ECO:0007669"/>
    <property type="project" value="UniProtKB-KW"/>
</dbReference>
<evidence type="ECO:0000256" key="3">
    <source>
        <dbReference type="ARBA" id="ARBA00022771"/>
    </source>
</evidence>
<dbReference type="EMBL" id="BLAL01000034">
    <property type="protein sequence ID" value="GES78080.1"/>
    <property type="molecule type" value="Genomic_DNA"/>
</dbReference>
<proteinExistence type="predicted"/>
<dbReference type="AlphaFoldDB" id="A0A8H3QEQ6"/>
<dbReference type="SUPFAM" id="SSF53098">
    <property type="entry name" value="Ribonuclease H-like"/>
    <property type="match status" value="1"/>
</dbReference>
<dbReference type="GO" id="GO:0005634">
    <property type="term" value="C:nucleus"/>
    <property type="evidence" value="ECO:0007669"/>
    <property type="project" value="UniProtKB-SubCell"/>
</dbReference>
<evidence type="ECO:0000256" key="5">
    <source>
        <dbReference type="ARBA" id="ARBA00023242"/>
    </source>
</evidence>
<dbReference type="InterPro" id="IPR008906">
    <property type="entry name" value="HATC_C_dom"/>
</dbReference>
<organism evidence="8 9">
    <name type="scientific">Rhizophagus clarus</name>
    <dbReference type="NCBI Taxonomy" id="94130"/>
    <lineage>
        <taxon>Eukaryota</taxon>
        <taxon>Fungi</taxon>
        <taxon>Fungi incertae sedis</taxon>
        <taxon>Mucoromycota</taxon>
        <taxon>Glomeromycotina</taxon>
        <taxon>Glomeromycetes</taxon>
        <taxon>Glomerales</taxon>
        <taxon>Glomeraceae</taxon>
        <taxon>Rhizophagus</taxon>
    </lineage>
</organism>
<accession>A0A8H3QEQ6</accession>
<name>A0A8H3QEQ6_9GLOM</name>
<dbReference type="SUPFAM" id="SSF140996">
    <property type="entry name" value="Hermes dimerisation domain"/>
    <property type="match status" value="1"/>
</dbReference>
<dbReference type="GO" id="GO:0046983">
    <property type="term" value="F:protein dimerization activity"/>
    <property type="evidence" value="ECO:0007669"/>
    <property type="project" value="InterPro"/>
</dbReference>
<keyword evidence="3" id="KW-0863">Zinc-finger</keyword>
<dbReference type="Pfam" id="PF05699">
    <property type="entry name" value="Dimer_Tnp_hAT"/>
    <property type="match status" value="1"/>
</dbReference>
<evidence type="ECO:0000256" key="6">
    <source>
        <dbReference type="SAM" id="MobiDB-lite"/>
    </source>
</evidence>
<evidence type="ECO:0000256" key="1">
    <source>
        <dbReference type="ARBA" id="ARBA00004123"/>
    </source>
</evidence>
<keyword evidence="5" id="KW-0539">Nucleus</keyword>
<dbReference type="OrthoDB" id="2284502at2759"/>
<sequence length="511" mass="59550">MTSGSGENQVEYDIEEEVETETEENQVEHEHDAKTEEDWVWEHFIYDKTEKKVKCNHCKTLIICNKKSTSGMASYIKSKHKLIKEKEKKQLTIRETINNSEAIIYNKDSFKKFLIRWIVKDDLPFTYVESEDFCNMIYLLRKNVFIPSADTVKNYIMTFYEDNIWTSSNNYSFLGITAHWVTESWELKSILLDFIKLEGSHSGANIKEAFLKSLKNFEIESKNLGVTTDNASNNVTFLKAVEDDLSQKYIYFNSDDKHVRCLAYVINLAAQQALTTLKAVENDETSDEEVGSLIPQCKAANIPNLNVMLDVHTRWNFTYDMLVRARKLKEPLNTLSNSDPPLRLFTINEEEWVHLLEIEELLKCFAKATKQICKKTYPTISYVSELYKTLYALQETQNTNIEYNSSDEDLVSHIFKWRRIESVSEFDRYLKADRAQALCNILNWWKRYEEEYPNLSNMARDYLGIPAISASSKRIFLSAADVIIYDRASLIPETICAVMCLKYWFRSGVLD</sequence>
<dbReference type="PANTHER" id="PTHR46481:SF10">
    <property type="entry name" value="ZINC FINGER BED DOMAIN-CONTAINING PROTEIN 39"/>
    <property type="match status" value="1"/>
</dbReference>
<feature type="domain" description="HAT C-terminal dimerisation" evidence="7">
    <location>
        <begin position="425"/>
        <end position="505"/>
    </location>
</feature>
<evidence type="ECO:0000256" key="4">
    <source>
        <dbReference type="ARBA" id="ARBA00022833"/>
    </source>
</evidence>
<dbReference type="PANTHER" id="PTHR46481">
    <property type="entry name" value="ZINC FINGER BED DOMAIN-CONTAINING PROTEIN 4"/>
    <property type="match status" value="1"/>
</dbReference>
<protein>
    <submittedName>
        <fullName evidence="8">Zinc finger BED domain-containing protein RICESLEEPER 2-like</fullName>
    </submittedName>
</protein>